<evidence type="ECO:0000313" key="2">
    <source>
        <dbReference type="Proteomes" id="UP000308600"/>
    </source>
</evidence>
<keyword evidence="2" id="KW-1185">Reference proteome</keyword>
<reference evidence="1 2" key="1">
    <citation type="journal article" date="2019" name="Nat. Ecol. Evol.">
        <title>Megaphylogeny resolves global patterns of mushroom evolution.</title>
        <authorList>
            <person name="Varga T."/>
            <person name="Krizsan K."/>
            <person name="Foldi C."/>
            <person name="Dima B."/>
            <person name="Sanchez-Garcia M."/>
            <person name="Sanchez-Ramirez S."/>
            <person name="Szollosi G.J."/>
            <person name="Szarkandi J.G."/>
            <person name="Papp V."/>
            <person name="Albert L."/>
            <person name="Andreopoulos W."/>
            <person name="Angelini C."/>
            <person name="Antonin V."/>
            <person name="Barry K.W."/>
            <person name="Bougher N.L."/>
            <person name="Buchanan P."/>
            <person name="Buyck B."/>
            <person name="Bense V."/>
            <person name="Catcheside P."/>
            <person name="Chovatia M."/>
            <person name="Cooper J."/>
            <person name="Damon W."/>
            <person name="Desjardin D."/>
            <person name="Finy P."/>
            <person name="Geml J."/>
            <person name="Haridas S."/>
            <person name="Hughes K."/>
            <person name="Justo A."/>
            <person name="Karasinski D."/>
            <person name="Kautmanova I."/>
            <person name="Kiss B."/>
            <person name="Kocsube S."/>
            <person name="Kotiranta H."/>
            <person name="LaButti K.M."/>
            <person name="Lechner B.E."/>
            <person name="Liimatainen K."/>
            <person name="Lipzen A."/>
            <person name="Lukacs Z."/>
            <person name="Mihaltcheva S."/>
            <person name="Morgado L.N."/>
            <person name="Niskanen T."/>
            <person name="Noordeloos M.E."/>
            <person name="Ohm R.A."/>
            <person name="Ortiz-Santana B."/>
            <person name="Ovrebo C."/>
            <person name="Racz N."/>
            <person name="Riley R."/>
            <person name="Savchenko A."/>
            <person name="Shiryaev A."/>
            <person name="Soop K."/>
            <person name="Spirin V."/>
            <person name="Szebenyi C."/>
            <person name="Tomsovsky M."/>
            <person name="Tulloss R.E."/>
            <person name="Uehling J."/>
            <person name="Grigoriev I.V."/>
            <person name="Vagvolgyi C."/>
            <person name="Papp T."/>
            <person name="Martin F.M."/>
            <person name="Miettinen O."/>
            <person name="Hibbett D.S."/>
            <person name="Nagy L.G."/>
        </authorList>
    </citation>
    <scope>NUCLEOTIDE SEQUENCE [LARGE SCALE GENOMIC DNA]</scope>
    <source>
        <strain evidence="1 2">NL-1719</strain>
    </source>
</reference>
<organism evidence="1 2">
    <name type="scientific">Pluteus cervinus</name>
    <dbReference type="NCBI Taxonomy" id="181527"/>
    <lineage>
        <taxon>Eukaryota</taxon>
        <taxon>Fungi</taxon>
        <taxon>Dikarya</taxon>
        <taxon>Basidiomycota</taxon>
        <taxon>Agaricomycotina</taxon>
        <taxon>Agaricomycetes</taxon>
        <taxon>Agaricomycetidae</taxon>
        <taxon>Agaricales</taxon>
        <taxon>Pluteineae</taxon>
        <taxon>Pluteaceae</taxon>
        <taxon>Pluteus</taxon>
    </lineage>
</organism>
<accession>A0ACD3ADG6</accession>
<gene>
    <name evidence="1" type="ORF">BDN72DRAFT_802770</name>
</gene>
<proteinExistence type="predicted"/>
<dbReference type="EMBL" id="ML208496">
    <property type="protein sequence ID" value="TFK63948.1"/>
    <property type="molecule type" value="Genomic_DNA"/>
</dbReference>
<name>A0ACD3ADG6_9AGAR</name>
<evidence type="ECO:0000313" key="1">
    <source>
        <dbReference type="EMBL" id="TFK63948.1"/>
    </source>
</evidence>
<dbReference type="Proteomes" id="UP000308600">
    <property type="component" value="Unassembled WGS sequence"/>
</dbReference>
<sequence>MTSVTDPKSSLLSPAISLAPSNFSQSTLVQRRFHDSTHLIPTPVDDERVIKRYDPLIMKLPVVIGVPLLMFALGIALEAAIVVSNKQGGFLVPQQNAVSFVSVQFLLSFFPTLLVIPVALLWRELDWFVRWYQPYIALSNGNARAEETLMLDYIALGPFFALFKALHFKHRVVFWSSLVTAATYILQPLAGSIFQIRQSTQIQPDQVTSVRTIGLAPDVDQLNAFVAAAGFAEAAAFLNLTDPPFVFGGWATAQFVFPTITQLNGTMTVNTTGIQTQLDCANGVGTVAQPSGNLTVVNSKSVAGCNVTTTPFDPSLSTSQYGVKDVACGDAANLDIEFRSVMFWYYSQREGGGTPNAKAVFCSPSIEAYDVQAGAKLSDGSLYTVSALNDYAPTNNVTGPPLSGKAFNALLFPNNSNPFIQARATAIASAISGAVFRFAAQSPAGTQGTFDLPNGFLDITSTIYKQHLSLSAMSIYFVPDNATLDSQLSFYAPRLTIDSLPGHALALILIFVGIVGIGIHILNRKQRRNLSMASPPGTIATIISLTSRSGFGELLLPYDNEKVIERKLSGLRFRLDRRTGAILADEDPSTEGYENATTSLLVPSSLSNSSHIALAAAAGYPPWKQPPLKTPYDQ</sequence>
<protein>
    <submittedName>
        <fullName evidence="1">Uncharacterized protein</fullName>
    </submittedName>
</protein>